<sequence length="2016" mass="211295">MKTTRTTGRWWWLLPLLALLSGPRAWAQSGTEVRVTVLALPPYSTHLSDYVDQPNRLVVTLTNTTRQPLQLQLAGTLTGDNGVQARTRDQVRSARPLELAALQTRRLDQDELGRLFDENQLTYSGITLQQMVRGNGLPEGTYTICVRALDYTTLRPLSAENPLGCSKSFLLRSLEPPQLVRPTPDEVVKTRSPQNILFTWTRPAGAAATTEYEVRIVELSDNRRNPNDAFLAGTTPPLFERTVLGVTTLLYGPGEPALIPGRRYAYAVTARDPQGRAAFRNNGRSEVGTFVYGETSTPPKSNSPVVTTKPPKSTTKPISEIKTDIKMPAVQIRGRVLWAFRKSEEGGVSFASVPAPGVEMQGAAYAAMLDPTTGGSGSAVIIGAMQAGKTGGSSQSSAAAPSASQNPTGTYSTNTTTTGPLVSVMQGSASGKAGADLGSTTVVNGGGVFNGVLVGNGTYNSGAGKSSKPGDIGPIQEYGAAPEFKLTPLLGSGRFPLSFTKVRLVYRYHRISKGQVGWNDPMLNPEREEVLGHGTTDDQGNFSIGVVSPTPFDDPAAQPAGTKAYIKWLIDGKPEEIGYLHVEVVNPRFFSEPAAYSLKTAAEGGYDLGEGVCMANTYRLKIKVMESATKAATGPVQVQVLRLSNWYDPKARAYARQEGQLPADNRPTVVFDNPNSATQGQCTVVTQAATADKDLTRLFPNLEGTADKYLITLKADGYSDFTTSIAVQPGTQDYEEGVVTVTKTYTLNSNPPQVRGRVVRQHDSSPIAGANIRLARSTPGSGKVYTTQTDAQGRFSITTVGVSFIPMTLEVLPGAEVGKGWKEENLKLNKTGPAGIITRDPIPVDVTLHPVMGAVNSSEGGPVAQASMRWSTGGQPWQTDEYGRFLTTHQAGSDTLIISRLGFQELRKLVMVNSSSTFFNIETPKEMQGAAKQLSNTLDGASSLQVAGAPPFQLPGAGNPASAGNNNSGSGSKTGYQVSIGSANTYAGGLFSDKDALTGYLGGLGVNASTPLGAGQDLGQFTLTKLVGRLRVTVLDSASGQPLQGALVAFAGAEPALEQTTGSDGQTYFAKAPGGPVSLRVSGPAKGPVAYVPALQDVTVAVDGATTLLTVKLAPGTRVQGTVRAGTLAVAGATVRVQGRPELTVQTSATGQYELVGVPKGSWTLDATKSGLVGQSQTRKFAPGTTATVDFTLTNAGFAIDKLLGFPIEVKTLTLGADTLLTGAFVNLPGNAAFGVAATTRLEFANIPIHVGKTGLPRPKGKDFVLTDATELALKAFKYLPVLVVEPTGLKVQMQAGNPAKGQLAGMVVPNFSSLGSALGWTWQDGVKLFLSEANGTGTVPPLMVLTSDGTVPYTNGLKIRSTVKSVGLDLYGFGAAVDLTKSSVATDGLHLTGSVDLKSVPGLGSAAIQVSQLWIGTDGSIKTAKLGFSPPVAVSIGGFGFTLTGGGLTEQGFSLNGNVKVTVPGSEATNISFADLAIGPKQFYGGKFALPEVGLDVFGLARFKPVKGSPLAFGKLAEGPSFFSGGAQTTLGLINKTVTIESFTVRSDGKFSAQVPADYKLTFLDMAELNITGVKFNSIGTLGIDVLGDLRLQLPVVQAEVSNIKYRQGEAPKFDASLHVPIGVGTLGGGISFKDNGFKGDLGLKVISVLDVQTDFAYAKVNGLVEFDAKIKTSTPPIPVGPGLALTGISGGIGFSGGELKKVSVGGTVSFVGVEAGLALKPIEVTVEPGPVVTGTASLTVLDKAISDAKLVLDFPNSLASVEILINYDPIPVVSSATAGGKIVVSGKANDTYWALGMYAHSSLLGLLDANTNILAAQNMNLAAHPEMNEYTYFIDKNYLSGGTTVNGAHLLGTSHFGRSKDNPWSVSFLEVTGKAWLYNDGEMALNANFKDNAYSLRIAAAWGGGADLSVAGYTLGSVDIGAKYAVSGGYNPTQGWNFDGEAEAHLIASFGDCTNDCATKICWEAGCVDPCYYATLGWKSCEVCTIPTGAKVCVHPNLHVTYTSNDGVDAYLKF</sequence>
<comment type="caution">
    <text evidence="3">The sequence shown here is derived from an EMBL/GenBank/DDBJ whole genome shotgun (WGS) entry which is preliminary data.</text>
</comment>
<evidence type="ECO:0000256" key="2">
    <source>
        <dbReference type="SAM" id="SignalP"/>
    </source>
</evidence>
<feature type="signal peptide" evidence="2">
    <location>
        <begin position="1"/>
        <end position="27"/>
    </location>
</feature>
<dbReference type="InterPro" id="IPR013784">
    <property type="entry name" value="Carb-bd-like_fold"/>
</dbReference>
<feature type="region of interest" description="Disordered" evidence="1">
    <location>
        <begin position="949"/>
        <end position="972"/>
    </location>
</feature>
<keyword evidence="4" id="KW-1185">Reference proteome</keyword>
<feature type="compositionally biased region" description="Low complexity" evidence="1">
    <location>
        <begin position="303"/>
        <end position="317"/>
    </location>
</feature>
<dbReference type="InterPro" id="IPR008969">
    <property type="entry name" value="CarboxyPept-like_regulatory"/>
</dbReference>
<dbReference type="Gene3D" id="2.60.40.1120">
    <property type="entry name" value="Carboxypeptidase-like, regulatory domain"/>
    <property type="match status" value="2"/>
</dbReference>
<reference evidence="3 4" key="1">
    <citation type="submission" date="2019-08" db="EMBL/GenBank/DDBJ databases">
        <authorList>
            <person name="Seo M.-J."/>
        </authorList>
    </citation>
    <scope>NUCLEOTIDE SEQUENCE [LARGE SCALE GENOMIC DNA]</scope>
    <source>
        <strain evidence="3 4">KIGAM108</strain>
    </source>
</reference>
<evidence type="ECO:0000313" key="3">
    <source>
        <dbReference type="EMBL" id="TYZ06929.1"/>
    </source>
</evidence>
<proteinExistence type="predicted"/>
<dbReference type="RefSeq" id="WP_149072183.1">
    <property type="nucleotide sequence ID" value="NZ_VTHL01000020.1"/>
</dbReference>
<keyword evidence="2" id="KW-0732">Signal</keyword>
<protein>
    <recommendedName>
        <fullName evidence="5">T9SS type A sorting domain-containing protein</fullName>
    </recommendedName>
</protein>
<gene>
    <name evidence="3" type="ORF">FY528_16800</name>
</gene>
<accession>A0A5D6UWY5</accession>
<dbReference type="EMBL" id="VTHL01000020">
    <property type="protein sequence ID" value="TYZ06929.1"/>
    <property type="molecule type" value="Genomic_DNA"/>
</dbReference>
<organism evidence="3 4">
    <name type="scientific">Hymenobacter lutimineralis</name>
    <dbReference type="NCBI Taxonomy" id="2606448"/>
    <lineage>
        <taxon>Bacteria</taxon>
        <taxon>Pseudomonadati</taxon>
        <taxon>Bacteroidota</taxon>
        <taxon>Cytophagia</taxon>
        <taxon>Cytophagales</taxon>
        <taxon>Hymenobacteraceae</taxon>
        <taxon>Hymenobacter</taxon>
    </lineage>
</organism>
<evidence type="ECO:0008006" key="5">
    <source>
        <dbReference type="Google" id="ProtNLM"/>
    </source>
</evidence>
<feature type="compositionally biased region" description="Low complexity" evidence="1">
    <location>
        <begin position="955"/>
        <end position="971"/>
    </location>
</feature>
<dbReference type="Proteomes" id="UP000322791">
    <property type="component" value="Unassembled WGS sequence"/>
</dbReference>
<feature type="region of interest" description="Disordered" evidence="1">
    <location>
        <begin position="390"/>
        <end position="419"/>
    </location>
</feature>
<dbReference type="SUPFAM" id="SSF49452">
    <property type="entry name" value="Starch-binding domain-like"/>
    <property type="match status" value="1"/>
</dbReference>
<evidence type="ECO:0000313" key="4">
    <source>
        <dbReference type="Proteomes" id="UP000322791"/>
    </source>
</evidence>
<evidence type="ECO:0000256" key="1">
    <source>
        <dbReference type="SAM" id="MobiDB-lite"/>
    </source>
</evidence>
<dbReference type="GO" id="GO:0030246">
    <property type="term" value="F:carbohydrate binding"/>
    <property type="evidence" value="ECO:0007669"/>
    <property type="project" value="InterPro"/>
</dbReference>
<dbReference type="SUPFAM" id="SSF49464">
    <property type="entry name" value="Carboxypeptidase regulatory domain-like"/>
    <property type="match status" value="3"/>
</dbReference>
<feature type="region of interest" description="Disordered" evidence="1">
    <location>
        <begin position="290"/>
        <end position="317"/>
    </location>
</feature>
<name>A0A5D6UWY5_9BACT</name>
<dbReference type="Pfam" id="PF13620">
    <property type="entry name" value="CarboxypepD_reg"/>
    <property type="match status" value="1"/>
</dbReference>
<feature type="chain" id="PRO_5022784559" description="T9SS type A sorting domain-containing protein" evidence="2">
    <location>
        <begin position="28"/>
        <end position="2016"/>
    </location>
</feature>